<keyword evidence="8 11" id="KW-1133">Transmembrane helix</keyword>
<dbReference type="EMBL" id="JABSTU010000002">
    <property type="protein sequence ID" value="KAH8037890.1"/>
    <property type="molecule type" value="Genomic_DNA"/>
</dbReference>
<reference evidence="12" key="1">
    <citation type="journal article" date="2020" name="Cell">
        <title>Large-Scale Comparative Analyses of Tick Genomes Elucidate Their Genetic Diversity and Vector Capacities.</title>
        <authorList>
            <consortium name="Tick Genome and Microbiome Consortium (TIGMIC)"/>
            <person name="Jia N."/>
            <person name="Wang J."/>
            <person name="Shi W."/>
            <person name="Du L."/>
            <person name="Sun Y."/>
            <person name="Zhan W."/>
            <person name="Jiang J.F."/>
            <person name="Wang Q."/>
            <person name="Zhang B."/>
            <person name="Ji P."/>
            <person name="Bell-Sakyi L."/>
            <person name="Cui X.M."/>
            <person name="Yuan T.T."/>
            <person name="Jiang B.G."/>
            <person name="Yang W.F."/>
            <person name="Lam T.T."/>
            <person name="Chang Q.C."/>
            <person name="Ding S.J."/>
            <person name="Wang X.J."/>
            <person name="Zhu J.G."/>
            <person name="Ruan X.D."/>
            <person name="Zhao L."/>
            <person name="Wei J.T."/>
            <person name="Ye R.Z."/>
            <person name="Que T.C."/>
            <person name="Du C.H."/>
            <person name="Zhou Y.H."/>
            <person name="Cheng J.X."/>
            <person name="Dai P.F."/>
            <person name="Guo W.B."/>
            <person name="Han X.H."/>
            <person name="Huang E.J."/>
            <person name="Li L.F."/>
            <person name="Wei W."/>
            <person name="Gao Y.C."/>
            <person name="Liu J.Z."/>
            <person name="Shao H.Z."/>
            <person name="Wang X."/>
            <person name="Wang C.C."/>
            <person name="Yang T.C."/>
            <person name="Huo Q.B."/>
            <person name="Li W."/>
            <person name="Chen H.Y."/>
            <person name="Chen S.E."/>
            <person name="Zhou L.G."/>
            <person name="Ni X.B."/>
            <person name="Tian J.H."/>
            <person name="Sheng Y."/>
            <person name="Liu T."/>
            <person name="Pan Y.S."/>
            <person name="Xia L.Y."/>
            <person name="Li J."/>
            <person name="Zhao F."/>
            <person name="Cao W.C."/>
        </authorList>
    </citation>
    <scope>NUCLEOTIDE SEQUENCE</scope>
    <source>
        <strain evidence="12">Rmic-2018</strain>
    </source>
</reference>
<feature type="transmembrane region" description="Helical" evidence="11">
    <location>
        <begin position="194"/>
        <end position="224"/>
    </location>
</feature>
<comment type="subcellular location">
    <subcellularLocation>
        <location evidence="1 11">Endoplasmic reticulum membrane</location>
        <topology evidence="1 11">Multi-pass membrane protein</topology>
    </subcellularLocation>
</comment>
<comment type="pathway">
    <text evidence="2">Glycolipid biosynthesis; glycosylphosphatidylinositol-anchor biosynthesis.</text>
</comment>
<accession>A0A9J6EUB5</accession>
<dbReference type="PANTHER" id="PTHR22760">
    <property type="entry name" value="GLYCOSYLTRANSFERASE"/>
    <property type="match status" value="1"/>
</dbReference>
<dbReference type="AlphaFoldDB" id="A0A9J6EUB5"/>
<evidence type="ECO:0000313" key="13">
    <source>
        <dbReference type="Proteomes" id="UP000821866"/>
    </source>
</evidence>
<keyword evidence="7 11" id="KW-0256">Endoplasmic reticulum</keyword>
<feature type="transmembrane region" description="Helical" evidence="11">
    <location>
        <begin position="67"/>
        <end position="88"/>
    </location>
</feature>
<feature type="transmembrane region" description="Helical" evidence="11">
    <location>
        <begin position="12"/>
        <end position="29"/>
    </location>
</feature>
<evidence type="ECO:0000256" key="6">
    <source>
        <dbReference type="ARBA" id="ARBA00022692"/>
    </source>
</evidence>
<evidence type="ECO:0000256" key="11">
    <source>
        <dbReference type="RuleBase" id="RU363075"/>
    </source>
</evidence>
<evidence type="ECO:0000256" key="8">
    <source>
        <dbReference type="ARBA" id="ARBA00022989"/>
    </source>
</evidence>
<dbReference type="Pfam" id="PF03901">
    <property type="entry name" value="Glyco_transf_22"/>
    <property type="match status" value="1"/>
</dbReference>
<keyword evidence="9 11" id="KW-0472">Membrane</keyword>
<evidence type="ECO:0000256" key="9">
    <source>
        <dbReference type="ARBA" id="ARBA00023136"/>
    </source>
</evidence>
<feature type="transmembrane region" description="Helical" evidence="11">
    <location>
        <begin position="405"/>
        <end position="423"/>
    </location>
</feature>
<dbReference type="PANTHER" id="PTHR22760:SF3">
    <property type="entry name" value="GPI MANNOSYLTRANSFERASE 4"/>
    <property type="match status" value="1"/>
</dbReference>
<keyword evidence="13" id="KW-1185">Reference proteome</keyword>
<keyword evidence="5" id="KW-0808">Transferase</keyword>
<dbReference type="EC" id="2.4.1.-" evidence="11"/>
<keyword evidence="3" id="KW-0337">GPI-anchor biosynthesis</keyword>
<sequence length="569" mass="64759">MSTLTRFYERVGPVWIALAILRVSLVFYAQTGYIHPDEFFQSTEVVAGDLFGLKALRTWEFTSPYPIRSIAIIWMTTLAPLSMLKWMWSYVAPAGTLPSPFLLLTVPRIFACAVSFACDYVVYHLSAPPAKRSRRIKALELFASSYVAVVFYTRTFSNSVESWLLALLLLTVRDVMQSDELKLKDARVKVARRYYLIALLLCIGTFNRPTFICFALPAVVFWLCSAVDRNVKSKKCCTRAEIVKRLAKRGLKLGGCFLLLAQYPIIVDTFYFYPDVLSSDDPLHVVVTPVNFIRYNLNMTNLESHGRHPNFLHVLVNVPLLFNVLGILALWASCKVFYDRLLCSSRLESPKILTISKTFDVVAACTLLMPLCALSLFKHQEPRFLVPLLVPVVLLAQRYASRKLIVFWSLVNALCLAFFGYVHQGGLLPCMAQVHHHLAQHKPDNMTATVVFAHTYMPPRHLLAVKENGAAVDVSDWMGTNFNGDDLMRHFLKKRAYLNYLVAPPSFVDFEMKLWKPNLLRLYTFPIHFSGEHLPQFSYSDYINGRVSLSDLFKAFSLNVYLVKLPTTS</sequence>
<dbReference type="Proteomes" id="UP000821866">
    <property type="component" value="Chromosome 10"/>
</dbReference>
<dbReference type="VEuPathDB" id="VectorBase:LOC119179650"/>
<evidence type="ECO:0000256" key="2">
    <source>
        <dbReference type="ARBA" id="ARBA00004687"/>
    </source>
</evidence>
<evidence type="ECO:0000313" key="12">
    <source>
        <dbReference type="EMBL" id="KAH8037890.1"/>
    </source>
</evidence>
<dbReference type="GO" id="GO:0006506">
    <property type="term" value="P:GPI anchor biosynthetic process"/>
    <property type="evidence" value="ECO:0007669"/>
    <property type="project" value="UniProtKB-KW"/>
</dbReference>
<name>A0A9J6EUB5_RHIMP</name>
<dbReference type="OMA" id="HGIHPRY"/>
<reference evidence="12" key="2">
    <citation type="submission" date="2021-09" db="EMBL/GenBank/DDBJ databases">
        <authorList>
            <person name="Jia N."/>
            <person name="Wang J."/>
            <person name="Shi W."/>
            <person name="Du L."/>
            <person name="Sun Y."/>
            <person name="Zhan W."/>
            <person name="Jiang J."/>
            <person name="Wang Q."/>
            <person name="Zhang B."/>
            <person name="Ji P."/>
            <person name="Sakyi L.B."/>
            <person name="Cui X."/>
            <person name="Yuan T."/>
            <person name="Jiang B."/>
            <person name="Yang W."/>
            <person name="Lam T.T.-Y."/>
            <person name="Chang Q."/>
            <person name="Ding S."/>
            <person name="Wang X."/>
            <person name="Zhu J."/>
            <person name="Ruan X."/>
            <person name="Zhao L."/>
            <person name="Wei J."/>
            <person name="Que T."/>
            <person name="Du C."/>
            <person name="Cheng J."/>
            <person name="Dai P."/>
            <person name="Han X."/>
            <person name="Huang E."/>
            <person name="Gao Y."/>
            <person name="Liu J."/>
            <person name="Shao H."/>
            <person name="Ye R."/>
            <person name="Li L."/>
            <person name="Wei W."/>
            <person name="Wang X."/>
            <person name="Wang C."/>
            <person name="Huo Q."/>
            <person name="Li W."/>
            <person name="Guo W."/>
            <person name="Chen H."/>
            <person name="Chen S."/>
            <person name="Zhou L."/>
            <person name="Zhou L."/>
            <person name="Ni X."/>
            <person name="Tian J."/>
            <person name="Zhou Y."/>
            <person name="Sheng Y."/>
            <person name="Liu T."/>
            <person name="Pan Y."/>
            <person name="Xia L."/>
            <person name="Li J."/>
            <person name="Zhao F."/>
            <person name="Cao W."/>
        </authorList>
    </citation>
    <scope>NUCLEOTIDE SEQUENCE</scope>
    <source>
        <strain evidence="12">Rmic-2018</strain>
        <tissue evidence="12">Larvae</tissue>
    </source>
</reference>
<feature type="transmembrane region" description="Helical" evidence="11">
    <location>
        <begin position="320"/>
        <end position="338"/>
    </location>
</feature>
<protein>
    <recommendedName>
        <fullName evidence="11">Mannosyltransferase</fullName>
        <ecNumber evidence="11">2.4.1.-</ecNumber>
    </recommendedName>
</protein>
<keyword evidence="4 11" id="KW-0328">Glycosyltransferase</keyword>
<comment type="similarity">
    <text evidence="10">Belongs to the glycosyltransferase 22 family. PIGZ subfamily.</text>
</comment>
<evidence type="ECO:0000256" key="5">
    <source>
        <dbReference type="ARBA" id="ARBA00022679"/>
    </source>
</evidence>
<evidence type="ECO:0000256" key="7">
    <source>
        <dbReference type="ARBA" id="ARBA00022824"/>
    </source>
</evidence>
<dbReference type="GO" id="GO:0005789">
    <property type="term" value="C:endoplasmic reticulum membrane"/>
    <property type="evidence" value="ECO:0007669"/>
    <property type="project" value="UniProtKB-SubCell"/>
</dbReference>
<proteinExistence type="inferred from homology"/>
<gene>
    <name evidence="12" type="ORF">HPB51_018378</name>
</gene>
<feature type="transmembrane region" description="Helical" evidence="11">
    <location>
        <begin position="253"/>
        <end position="273"/>
    </location>
</feature>
<evidence type="ECO:0000256" key="1">
    <source>
        <dbReference type="ARBA" id="ARBA00004477"/>
    </source>
</evidence>
<evidence type="ECO:0000256" key="3">
    <source>
        <dbReference type="ARBA" id="ARBA00022502"/>
    </source>
</evidence>
<keyword evidence="6 11" id="KW-0812">Transmembrane</keyword>
<dbReference type="InterPro" id="IPR005599">
    <property type="entry name" value="GPI_mannosylTrfase"/>
</dbReference>
<dbReference type="GO" id="GO:0000026">
    <property type="term" value="F:alpha-1,2-mannosyltransferase activity"/>
    <property type="evidence" value="ECO:0007669"/>
    <property type="project" value="TreeGrafter"/>
</dbReference>
<dbReference type="OrthoDB" id="10066429at2759"/>
<comment type="caution">
    <text evidence="12">The sequence shown here is derived from an EMBL/GenBank/DDBJ whole genome shotgun (WGS) entry which is preliminary data.</text>
</comment>
<feature type="transmembrane region" description="Helical" evidence="11">
    <location>
        <begin position="108"/>
        <end position="126"/>
    </location>
</feature>
<evidence type="ECO:0000256" key="4">
    <source>
        <dbReference type="ARBA" id="ARBA00022676"/>
    </source>
</evidence>
<evidence type="ECO:0000256" key="10">
    <source>
        <dbReference type="ARBA" id="ARBA00038466"/>
    </source>
</evidence>
<organism evidence="12 13">
    <name type="scientific">Rhipicephalus microplus</name>
    <name type="common">Cattle tick</name>
    <name type="synonym">Boophilus microplus</name>
    <dbReference type="NCBI Taxonomy" id="6941"/>
    <lineage>
        <taxon>Eukaryota</taxon>
        <taxon>Metazoa</taxon>
        <taxon>Ecdysozoa</taxon>
        <taxon>Arthropoda</taxon>
        <taxon>Chelicerata</taxon>
        <taxon>Arachnida</taxon>
        <taxon>Acari</taxon>
        <taxon>Parasitiformes</taxon>
        <taxon>Ixodida</taxon>
        <taxon>Ixodoidea</taxon>
        <taxon>Ixodidae</taxon>
        <taxon>Rhipicephalinae</taxon>
        <taxon>Rhipicephalus</taxon>
        <taxon>Boophilus</taxon>
    </lineage>
</organism>